<gene>
    <name evidence="2" type="ORF">GMOD_00002041</name>
</gene>
<dbReference type="EMBL" id="KE747809">
    <property type="protein sequence ID" value="RMZ66682.1"/>
    <property type="molecule type" value="Genomic_DNA"/>
</dbReference>
<proteinExistence type="predicted"/>
<dbReference type="Proteomes" id="UP000265663">
    <property type="component" value="Unassembled WGS sequence"/>
</dbReference>
<evidence type="ECO:0000259" key="1">
    <source>
        <dbReference type="Pfam" id="PF06985"/>
    </source>
</evidence>
<evidence type="ECO:0000313" key="3">
    <source>
        <dbReference type="Proteomes" id="UP000265663"/>
    </source>
</evidence>
<dbReference type="InterPro" id="IPR010730">
    <property type="entry name" value="HET"/>
</dbReference>
<sequence>MEFCMYAESNIRHEHSKLIEPYDHVTINIVTPEVAMRNYVAWDLEREHGDLGLVSSAQKPPLSPLGQVLTSKTAGKSVQKYVEDIIDAAGGNMSMAKARLDSIHEMETLDDLEARRDQLPTNIVTMFDSSLKHIETQPGNQHEVALKALAAAATDIRGAEVSKILELLQKLDIRSGEDILEAVRGFLLSSPTDTDNLRLAAFHQSFFRYITERYHQAIHRASQQIDIPKPLFHTQEVGAPSPVTPYTLSRSITQPLHSFLSKNSWDYHRQSWESLTDEWNTDTPSHHHGQPEVTNKKEKDRCLFCWRLRQDIEKFSPLLKHKKNAWPVYRWSIRSLAKIRESLETVVVTFRHVHPASKIESSTYVEAALPTRTFFFFPEDKMQPLPTPEGLGPSTNPKDNGGHHIRAWVQNCDATHEDCMKQGIPWHLFTKNFQDAIEVARTLEVGYIWIDSLCIIQKSKADWDKEAGRMHLVYRNSYCNIAVVDSKDSTGGAFRNRDPENVAPVRYKPTNDSPLFGNKEKQWVVVSEDLWERELLQSFLYVRGWYTEHEVERMLAPRILHFAEKQIFWDCPSLSACETLPGGLPQPMDRVAGPDRHWRGRLQVSEGNDEPLAGAIDQPMESFWKTAVRKYTSCNLTNGSDKLIAMWGIAKLVRDALGVEYADGLWQANLEDQLAWHVAECKMIKRPSESPEWNLARDIPSWSWASMDGEIVVPDRMSDKPHYRVTDHSGRPIQLNIKGRQNLAKVVASRNTPQAPPAPVRVRSDSGAEIHRRAVQSRKEHGDLSGEKEFHQGVVPEKINDDEEPKLVSQSIRIQGRVGRGRLEGNDAGDKWTMQVQGIADFEIEAFPDTVPNLRDPVDVWPYYVVLSAKQVYIPQSLMSEVQEQQKQGRSTQRDTHRLASIDELVETEPEEEVDYAGHGILLKSAGGSHFRRTGAFRFAHASVDMFQKLQAPENCKFWLD</sequence>
<evidence type="ECO:0000313" key="2">
    <source>
        <dbReference type="EMBL" id="RMZ66682.1"/>
    </source>
</evidence>
<keyword evidence="3" id="KW-1185">Reference proteome</keyword>
<name>A0A3M7LX09_9PLEO</name>
<organism evidence="2 3">
    <name type="scientific">Pyrenophora seminiperda CCB06</name>
    <dbReference type="NCBI Taxonomy" id="1302712"/>
    <lineage>
        <taxon>Eukaryota</taxon>
        <taxon>Fungi</taxon>
        <taxon>Dikarya</taxon>
        <taxon>Ascomycota</taxon>
        <taxon>Pezizomycotina</taxon>
        <taxon>Dothideomycetes</taxon>
        <taxon>Pleosporomycetidae</taxon>
        <taxon>Pleosporales</taxon>
        <taxon>Pleosporineae</taxon>
        <taxon>Pleosporaceae</taxon>
        <taxon>Pyrenophora</taxon>
    </lineage>
</organism>
<dbReference type="PANTHER" id="PTHR33112">
    <property type="entry name" value="DOMAIN PROTEIN, PUTATIVE-RELATED"/>
    <property type="match status" value="1"/>
</dbReference>
<feature type="domain" description="Heterokaryon incompatibility" evidence="1">
    <location>
        <begin position="416"/>
        <end position="546"/>
    </location>
</feature>
<reference evidence="2 3" key="1">
    <citation type="journal article" date="2014" name="PLoS ONE">
        <title>De novo Genome Assembly of the Fungal Plant Pathogen Pyrenophora semeniperda.</title>
        <authorList>
            <person name="Soliai M.M."/>
            <person name="Meyer S.E."/>
            <person name="Udall J.A."/>
            <person name="Elzinga D.E."/>
            <person name="Hermansen R.A."/>
            <person name="Bodily P.M."/>
            <person name="Hart A.A."/>
            <person name="Coleman C.E."/>
        </authorList>
    </citation>
    <scope>NUCLEOTIDE SEQUENCE [LARGE SCALE GENOMIC DNA]</scope>
    <source>
        <strain evidence="2 3">CCB06</strain>
        <tissue evidence="2">Mycelium</tissue>
    </source>
</reference>
<protein>
    <submittedName>
        <fullName evidence="2">Heterokaryon incompatibility</fullName>
    </submittedName>
</protein>
<dbReference type="Pfam" id="PF06985">
    <property type="entry name" value="HET"/>
    <property type="match status" value="1"/>
</dbReference>
<dbReference type="AlphaFoldDB" id="A0A3M7LX09"/>
<dbReference type="PANTHER" id="PTHR33112:SF10">
    <property type="entry name" value="TOL"/>
    <property type="match status" value="1"/>
</dbReference>
<accession>A0A3M7LX09</accession>
<dbReference type="OrthoDB" id="5362512at2759"/>